<organism evidence="2 3">
    <name type="scientific">Mucor flavus</name>
    <dbReference type="NCBI Taxonomy" id="439312"/>
    <lineage>
        <taxon>Eukaryota</taxon>
        <taxon>Fungi</taxon>
        <taxon>Fungi incertae sedis</taxon>
        <taxon>Mucoromycota</taxon>
        <taxon>Mucoromycotina</taxon>
        <taxon>Mucoromycetes</taxon>
        <taxon>Mucorales</taxon>
        <taxon>Mucorineae</taxon>
        <taxon>Mucoraceae</taxon>
        <taxon>Mucor</taxon>
    </lineage>
</organism>
<proteinExistence type="predicted"/>
<accession>A0ABP9YZW5</accession>
<gene>
    <name evidence="2" type="ORF">MFLAVUS_005839</name>
</gene>
<keyword evidence="3" id="KW-1185">Reference proteome</keyword>
<dbReference type="InterPro" id="IPR036047">
    <property type="entry name" value="F-box-like_dom_sf"/>
</dbReference>
<dbReference type="SUPFAM" id="SSF81383">
    <property type="entry name" value="F-box domain"/>
    <property type="match status" value="1"/>
</dbReference>
<protein>
    <recommendedName>
        <fullName evidence="1">F-box domain-containing protein</fullName>
    </recommendedName>
</protein>
<name>A0ABP9YZW5_9FUNG</name>
<evidence type="ECO:0000313" key="3">
    <source>
        <dbReference type="Proteomes" id="UP001473302"/>
    </source>
</evidence>
<dbReference type="Pfam" id="PF03983">
    <property type="entry name" value="SHD1"/>
    <property type="match status" value="1"/>
</dbReference>
<feature type="domain" description="F-box" evidence="1">
    <location>
        <begin position="156"/>
        <end position="202"/>
    </location>
</feature>
<dbReference type="InterPro" id="IPR001810">
    <property type="entry name" value="F-box_dom"/>
</dbReference>
<evidence type="ECO:0000313" key="2">
    <source>
        <dbReference type="EMBL" id="GAA5812387.1"/>
    </source>
</evidence>
<dbReference type="EMBL" id="BAABUK010000013">
    <property type="protein sequence ID" value="GAA5812387.1"/>
    <property type="molecule type" value="Genomic_DNA"/>
</dbReference>
<dbReference type="Gene3D" id="2.30.30.700">
    <property type="entry name" value="SLA1 homology domain 1"/>
    <property type="match status" value="1"/>
</dbReference>
<dbReference type="PROSITE" id="PS50181">
    <property type="entry name" value="FBOX"/>
    <property type="match status" value="1"/>
</dbReference>
<dbReference type="InterPro" id="IPR007131">
    <property type="entry name" value="SHD1"/>
</dbReference>
<dbReference type="SMART" id="SM00256">
    <property type="entry name" value="FBOX"/>
    <property type="match status" value="1"/>
</dbReference>
<reference evidence="2 3" key="1">
    <citation type="submission" date="2024-04" db="EMBL/GenBank/DDBJ databases">
        <title>genome sequences of Mucor flavus KT1a and Helicostylum pulchrum KT1b strains isolated from the surface of a dry-aged beef.</title>
        <authorList>
            <person name="Toyotome T."/>
            <person name="Hosono M."/>
            <person name="Torimaru M."/>
            <person name="Fukuda K."/>
            <person name="Mikami N."/>
        </authorList>
    </citation>
    <scope>NUCLEOTIDE SEQUENCE [LARGE SCALE GENOMIC DNA]</scope>
    <source>
        <strain evidence="2 3">KT1a</strain>
    </source>
</reference>
<evidence type="ECO:0000259" key="1">
    <source>
        <dbReference type="PROSITE" id="PS50181"/>
    </source>
</evidence>
<dbReference type="Gene3D" id="1.20.1280.50">
    <property type="match status" value="1"/>
</dbReference>
<comment type="caution">
    <text evidence="2">The sequence shown here is derived from an EMBL/GenBank/DDBJ whole genome shotgun (WGS) entry which is preliminary data.</text>
</comment>
<dbReference type="Pfam" id="PF12937">
    <property type="entry name" value="F-box-like"/>
    <property type="match status" value="1"/>
</dbReference>
<dbReference type="Proteomes" id="UP001473302">
    <property type="component" value="Unassembled WGS sequence"/>
</dbReference>
<sequence>MTVERLWIGKDRKYQVQATYVCLFQDKKVKLRKPNGVVIAIPLNLLCQQDIAFIATQSKVPTNDSTLTSKIEITSNITPSSTSSSQDSFLPTPTTQFDTKTSVEEPLQELTPSCLNQHVHHMSQDETAKMIPNPSFSSVTDQFKRHTFIPNTSYDLRSLASMPSKALSLICDCLDVRSKLRLSTLCRRLHQIIFKPHVWHAITFDPSYRHLVTDKFYYQLVIYLQQRGHLQKSVCHVRLDSTAITSASVLLSVKYLENIDSISIESCWNVYSYQLAADLTHLVKTAAHKYPSKISRVTLGKVLHRGPITAEEQSSLDSKSFGQDAWFMNAALNKLSNKNVSFDVVTCGHCHLGAASQDFVCAACGILPLKKCVGCAPRCDRCGTRTCGLDTCIDPKIKVQIARCGRCESTLALCNTETSTSCQEARKPCTSCHRLYHVRCRTLDGTYLSNQCTGCAMVACPHCELSACSAGCNSQWCRKCVTKAHLGHCKCIVIQGKSSTSSKSMMKRNVCGKCQKTCTKYDDMNVSMFKLITNEFPENRKSDVVCIPHSCKATWYTPPVTVKILRVVDWSLLKVFQVRST</sequence>